<dbReference type="EMBL" id="MK061412">
    <property type="protein sequence ID" value="AZU97092.1"/>
    <property type="molecule type" value="Genomic_DNA"/>
</dbReference>
<accession>A0A3Q9R4P4</accession>
<organism evidence="1 2">
    <name type="scientific">Streptomyces phage Gilson</name>
    <dbReference type="NCBI Taxonomy" id="2488789"/>
    <lineage>
        <taxon>Viruses</taxon>
        <taxon>Duplodnaviria</taxon>
        <taxon>Heunggongvirae</taxon>
        <taxon>Uroviricota</taxon>
        <taxon>Caudoviricetes</taxon>
        <taxon>Stanwilliamsviridae</taxon>
        <taxon>Loccivirinae</taxon>
        <taxon>Gilsonvirus</taxon>
        <taxon>Gilsonvirus gilson</taxon>
    </lineage>
</organism>
<keyword evidence="2" id="KW-1185">Reference proteome</keyword>
<name>A0A3Q9R4P4_9CAUD</name>
<sequence length="57" mass="6784">MTIPDATGYTDHKYLWSELNDEVALPKIQYWERLGGRLLGVYQDDVGDWYGWFHFTD</sequence>
<gene>
    <name evidence="1" type="primary">10</name>
    <name evidence="1" type="ORF">SEA_GILSON_10</name>
</gene>
<dbReference type="RefSeq" id="YP_009842477.1">
    <property type="nucleotide sequence ID" value="NC_048742.1"/>
</dbReference>
<dbReference type="KEGG" id="vg:55612701"/>
<reference evidence="1 2" key="1">
    <citation type="submission" date="2018-10" db="EMBL/GenBank/DDBJ databases">
        <authorList>
            <person name="Soria N.A."/>
            <person name="Batley M.G."/>
            <person name="Hanafy A."/>
            <person name="Singh N."/>
            <person name="Shaffer C.D."/>
            <person name="Weston-Hafer K.A."/>
            <person name="Russell D.A."/>
            <person name="Pope W.H."/>
            <person name="Jacobs-Sera D."/>
            <person name="Hendrix R.W."/>
            <person name="Hatfull G.F."/>
        </authorList>
    </citation>
    <scope>NUCLEOTIDE SEQUENCE [LARGE SCALE GENOMIC DNA]</scope>
</reference>
<evidence type="ECO:0000313" key="2">
    <source>
        <dbReference type="Proteomes" id="UP000284334"/>
    </source>
</evidence>
<proteinExistence type="predicted"/>
<dbReference type="Proteomes" id="UP000284334">
    <property type="component" value="Segment"/>
</dbReference>
<protein>
    <submittedName>
        <fullName evidence="1">Uncharacterized protein</fullName>
    </submittedName>
</protein>
<dbReference type="GeneID" id="55612701"/>
<evidence type="ECO:0000313" key="1">
    <source>
        <dbReference type="EMBL" id="AZU97092.1"/>
    </source>
</evidence>